<name>A0A6C0HTJ1_9ZZZZ</name>
<feature type="transmembrane region" description="Helical" evidence="2">
    <location>
        <begin position="330"/>
        <end position="348"/>
    </location>
</feature>
<keyword evidence="2" id="KW-0472">Membrane</keyword>
<keyword evidence="1" id="KW-0175">Coiled coil</keyword>
<evidence type="ECO:0000313" key="3">
    <source>
        <dbReference type="EMBL" id="QHT83617.1"/>
    </source>
</evidence>
<evidence type="ECO:0000256" key="1">
    <source>
        <dbReference type="SAM" id="Coils"/>
    </source>
</evidence>
<feature type="coiled-coil region" evidence="1">
    <location>
        <begin position="283"/>
        <end position="310"/>
    </location>
</feature>
<evidence type="ECO:0000256" key="2">
    <source>
        <dbReference type="SAM" id="Phobius"/>
    </source>
</evidence>
<keyword evidence="2" id="KW-1133">Transmembrane helix</keyword>
<dbReference type="EMBL" id="MN740010">
    <property type="protein sequence ID" value="QHT83617.1"/>
    <property type="molecule type" value="Genomic_DNA"/>
</dbReference>
<accession>A0A6C0HTJ1</accession>
<proteinExistence type="predicted"/>
<protein>
    <submittedName>
        <fullName evidence="3">Uncharacterized protein</fullName>
    </submittedName>
</protein>
<organism evidence="3">
    <name type="scientific">viral metagenome</name>
    <dbReference type="NCBI Taxonomy" id="1070528"/>
    <lineage>
        <taxon>unclassified sequences</taxon>
        <taxon>metagenomes</taxon>
        <taxon>organismal metagenomes</taxon>
    </lineage>
</organism>
<keyword evidence="2" id="KW-0812">Transmembrane</keyword>
<sequence length="351" mass="39386">MGSNQSTNNAPPETPKCDNNGIPTVSECKADCKNMINGKASGTQNITTTTTNNTGCLFEPTTTTVPCSKECPCIYSNTLIPKDMNYCSRSSGHPTNGGYGYSPGVFLLKNNNDTTRCPQRKTIDGSFNSPEIMGNLACIASNNFVMKNNSYVIYDPSNVVIDTVKKNTDTFKNIEPFDSKPFDNSKLIAIEDDNNKFIEKLNLFNKLYYQYVSKCDGKVGDSYSQFCVIKDDNDNRDFNIERKNPSCIADCPTVKTKLNSWFDGYDRSNIDKHINNLSSTSKYRDDNNKIETKNRENNMLRNDLDKKLRELYNDPGSISLNHLNDYDSTIYSGLLITVIASSLIFYAFTKL</sequence>
<dbReference type="AlphaFoldDB" id="A0A6C0HTJ1"/>
<reference evidence="3" key="1">
    <citation type="journal article" date="2020" name="Nature">
        <title>Giant virus diversity and host interactions through global metagenomics.</title>
        <authorList>
            <person name="Schulz F."/>
            <person name="Roux S."/>
            <person name="Paez-Espino D."/>
            <person name="Jungbluth S."/>
            <person name="Walsh D.A."/>
            <person name="Denef V.J."/>
            <person name="McMahon K.D."/>
            <person name="Konstantinidis K.T."/>
            <person name="Eloe-Fadrosh E.A."/>
            <person name="Kyrpides N.C."/>
            <person name="Woyke T."/>
        </authorList>
    </citation>
    <scope>NUCLEOTIDE SEQUENCE</scope>
    <source>
        <strain evidence="3">GVMAG-M-3300023184-168</strain>
    </source>
</reference>